<protein>
    <submittedName>
        <fullName evidence="1">Uncharacterized protein</fullName>
    </submittedName>
</protein>
<comment type="caution">
    <text evidence="1">The sequence shown here is derived from an EMBL/GenBank/DDBJ whole genome shotgun (WGS) entry which is preliminary data.</text>
</comment>
<reference evidence="2" key="1">
    <citation type="journal article" date="2015" name="BMC Genomics">
        <title>Draft genome of a commonly misdiagnosed multidrug resistant pathogen Candida auris.</title>
        <authorList>
            <person name="Chatterjee S."/>
            <person name="Alampalli S.V."/>
            <person name="Nageshan R.K."/>
            <person name="Chettiar S.T."/>
            <person name="Joshi S."/>
            <person name="Tatu U.S."/>
        </authorList>
    </citation>
    <scope>NUCLEOTIDE SEQUENCE [LARGE SCALE GENOMIC DNA]</scope>
    <source>
        <strain evidence="2">6684</strain>
    </source>
</reference>
<dbReference type="VEuPathDB" id="FungiDB:QG37_00652"/>
<dbReference type="EMBL" id="LGST01000004">
    <property type="protein sequence ID" value="KNE02394.1"/>
    <property type="molecule type" value="Genomic_DNA"/>
</dbReference>
<name>A0A0L0P7T6_CANAR</name>
<organism evidence="1 2">
    <name type="scientific">Candidozyma auris</name>
    <name type="common">Yeast</name>
    <name type="synonym">Candida auris</name>
    <dbReference type="NCBI Taxonomy" id="498019"/>
    <lineage>
        <taxon>Eukaryota</taxon>
        <taxon>Fungi</taxon>
        <taxon>Dikarya</taxon>
        <taxon>Ascomycota</taxon>
        <taxon>Saccharomycotina</taxon>
        <taxon>Pichiomycetes</taxon>
        <taxon>Metschnikowiaceae</taxon>
        <taxon>Candidozyma</taxon>
    </lineage>
</organism>
<dbReference type="AlphaFoldDB" id="A0A0L0P7T6"/>
<evidence type="ECO:0000313" key="2">
    <source>
        <dbReference type="Proteomes" id="UP000037122"/>
    </source>
</evidence>
<evidence type="ECO:0000313" key="1">
    <source>
        <dbReference type="EMBL" id="KNE02394.1"/>
    </source>
</evidence>
<gene>
    <name evidence="1" type="ORF">QG37_00652</name>
</gene>
<sequence>MEGKITEGKCGEVRGDYHRSRLRTTGIGDWRQVGKIDKIPQQERASMVARG</sequence>
<accession>A0A0L0P7T6</accession>
<dbReference type="Proteomes" id="UP000037122">
    <property type="component" value="Unassembled WGS sequence"/>
</dbReference>
<proteinExistence type="predicted"/>